<name>A0A226D8L2_FOLCA</name>
<dbReference type="Proteomes" id="UP000198287">
    <property type="component" value="Unassembled WGS sequence"/>
</dbReference>
<keyword evidence="1" id="KW-1133">Transmembrane helix</keyword>
<organism evidence="2 3">
    <name type="scientific">Folsomia candida</name>
    <name type="common">Springtail</name>
    <dbReference type="NCBI Taxonomy" id="158441"/>
    <lineage>
        <taxon>Eukaryota</taxon>
        <taxon>Metazoa</taxon>
        <taxon>Ecdysozoa</taxon>
        <taxon>Arthropoda</taxon>
        <taxon>Hexapoda</taxon>
        <taxon>Collembola</taxon>
        <taxon>Entomobryomorpha</taxon>
        <taxon>Isotomoidea</taxon>
        <taxon>Isotomidae</taxon>
        <taxon>Proisotominae</taxon>
        <taxon>Folsomia</taxon>
    </lineage>
</organism>
<keyword evidence="1" id="KW-0812">Transmembrane</keyword>
<evidence type="ECO:0000256" key="1">
    <source>
        <dbReference type="SAM" id="Phobius"/>
    </source>
</evidence>
<feature type="transmembrane region" description="Helical" evidence="1">
    <location>
        <begin position="224"/>
        <end position="244"/>
    </location>
</feature>
<comment type="caution">
    <text evidence="2">The sequence shown here is derived from an EMBL/GenBank/DDBJ whole genome shotgun (WGS) entry which is preliminary data.</text>
</comment>
<protein>
    <submittedName>
        <fullName evidence="2">Transient receptor potential cation channel protein painless</fullName>
    </submittedName>
</protein>
<sequence>MWQHGLLRYFTNFTNWGQLLRNGFLLGADYCLHHGLTPQGRSYTALGVILAGALSMRYFRNLHNEIGHTLDMLRQAFVHLQVLMKVATVFFCNIVYIISFTVAVGLWFSSNSENSKSQIGTALRNQTNSIGGRDLPDLQYNDTSGVFPFQEIIMMMTGSIDTEKVNDALPFVGQVGFLNFLIFIILMVVLIFAIYNQLTGVAIAKVSEMTEKAEVHRVMSKIEYIFLVETLTFIMYQFLCIIFRCANSKTRLARYFRRLDIASSDKGEYSECIEIRSKLNPVNHSMKDSMKVFLAYREFSRCRYNFGK</sequence>
<keyword evidence="3" id="KW-1185">Reference proteome</keyword>
<feature type="transmembrane region" description="Helical" evidence="1">
    <location>
        <begin position="177"/>
        <end position="203"/>
    </location>
</feature>
<reference evidence="2 3" key="1">
    <citation type="submission" date="2015-12" db="EMBL/GenBank/DDBJ databases">
        <title>The genome of Folsomia candida.</title>
        <authorList>
            <person name="Faddeeva A."/>
            <person name="Derks M.F."/>
            <person name="Anvar Y."/>
            <person name="Smit S."/>
            <person name="Van Straalen N."/>
            <person name="Roelofs D."/>
        </authorList>
    </citation>
    <scope>NUCLEOTIDE SEQUENCE [LARGE SCALE GENOMIC DNA]</scope>
    <source>
        <strain evidence="2 3">VU population</strain>
        <tissue evidence="2">Whole body</tissue>
    </source>
</reference>
<evidence type="ECO:0000313" key="3">
    <source>
        <dbReference type="Proteomes" id="UP000198287"/>
    </source>
</evidence>
<proteinExistence type="predicted"/>
<gene>
    <name evidence="2" type="ORF">Fcan01_24330</name>
</gene>
<keyword evidence="1" id="KW-0472">Membrane</keyword>
<dbReference type="AlphaFoldDB" id="A0A226D8L2"/>
<dbReference type="EMBL" id="LNIX01000031">
    <property type="protein sequence ID" value="OXA40961.1"/>
    <property type="molecule type" value="Genomic_DNA"/>
</dbReference>
<keyword evidence="2" id="KW-0675">Receptor</keyword>
<accession>A0A226D8L2</accession>
<evidence type="ECO:0000313" key="2">
    <source>
        <dbReference type="EMBL" id="OXA40961.1"/>
    </source>
</evidence>
<feature type="transmembrane region" description="Helical" evidence="1">
    <location>
        <begin position="80"/>
        <end position="108"/>
    </location>
</feature>